<dbReference type="PANTHER" id="PTHR38104:SF1">
    <property type="entry name" value="ANTI-SIGMA-E FACTOR RSEA"/>
    <property type="match status" value="1"/>
</dbReference>
<name>A0A848HBX1_9BURK</name>
<gene>
    <name evidence="2" type="ORF">HHL11_24360</name>
</gene>
<dbReference type="PANTHER" id="PTHR38104">
    <property type="match status" value="1"/>
</dbReference>
<dbReference type="Pfam" id="PF03872">
    <property type="entry name" value="RseA_N"/>
    <property type="match status" value="1"/>
</dbReference>
<dbReference type="GO" id="GO:0016989">
    <property type="term" value="F:sigma factor antagonist activity"/>
    <property type="evidence" value="ECO:0007669"/>
    <property type="project" value="InterPro"/>
</dbReference>
<protein>
    <submittedName>
        <fullName evidence="2">Sigma-E factor negative regulatory protein</fullName>
    </submittedName>
</protein>
<evidence type="ECO:0000313" key="2">
    <source>
        <dbReference type="EMBL" id="NML46901.1"/>
    </source>
</evidence>
<dbReference type="InterPro" id="IPR052383">
    <property type="entry name" value="Anti-sigma-E_RseA-like"/>
</dbReference>
<reference evidence="2 3" key="1">
    <citation type="submission" date="2020-04" db="EMBL/GenBank/DDBJ databases">
        <title>Ramlibacter sp. G-1-2-2 isolated from soil.</title>
        <authorList>
            <person name="Dahal R.H."/>
        </authorList>
    </citation>
    <scope>NUCLEOTIDE SEQUENCE [LARGE SCALE GENOMIC DNA]</scope>
    <source>
        <strain evidence="2 3">G-1-2-2</strain>
    </source>
</reference>
<evidence type="ECO:0000259" key="1">
    <source>
        <dbReference type="Pfam" id="PF03872"/>
    </source>
</evidence>
<dbReference type="Gene3D" id="1.10.10.880">
    <property type="entry name" value="Anti sigma-E protein RseA, N-terminal domain"/>
    <property type="match status" value="1"/>
</dbReference>
<feature type="domain" description="Anti sigma-E protein RseA N-terminal" evidence="1">
    <location>
        <begin position="10"/>
        <end position="86"/>
    </location>
</feature>
<dbReference type="Proteomes" id="UP000541185">
    <property type="component" value="Unassembled WGS sequence"/>
</dbReference>
<dbReference type="RefSeq" id="WP_169421143.1">
    <property type="nucleotide sequence ID" value="NZ_JABBFX010000002.1"/>
</dbReference>
<dbReference type="InterPro" id="IPR005572">
    <property type="entry name" value="Anti-sigma_E_RseA_N"/>
</dbReference>
<dbReference type="EMBL" id="JABBFX010000002">
    <property type="protein sequence ID" value="NML46901.1"/>
    <property type="molecule type" value="Genomic_DNA"/>
</dbReference>
<accession>A0A848HBX1</accession>
<keyword evidence="3" id="KW-1185">Reference proteome</keyword>
<dbReference type="SUPFAM" id="SSF89069">
    <property type="entry name" value="N-terminal, cytoplasmic domain of anti-sigmaE factor RseA"/>
    <property type="match status" value="1"/>
</dbReference>
<sequence>MDELEKLDRRELISALADGQLRGEGFARGVAVATSGEGRSTWEAYCVIGEVLRTGQSHAGSAPGDFLAKLQARLGEEPARPAAPAETSIRAREDAANDWRWKLAAGFASVAAVAAIGWNVWGTAGGNGAAGPQLAVAPSPASGVIPVAAAADPRSAPMIRDPRLDQLLAAHRQFGGATALQTSSGFLRNATFEGPNR</sequence>
<organism evidence="2 3">
    <name type="scientific">Ramlibacter agri</name>
    <dbReference type="NCBI Taxonomy" id="2728837"/>
    <lineage>
        <taxon>Bacteria</taxon>
        <taxon>Pseudomonadati</taxon>
        <taxon>Pseudomonadota</taxon>
        <taxon>Betaproteobacteria</taxon>
        <taxon>Burkholderiales</taxon>
        <taxon>Comamonadaceae</taxon>
        <taxon>Ramlibacter</taxon>
    </lineage>
</organism>
<evidence type="ECO:0000313" key="3">
    <source>
        <dbReference type="Proteomes" id="UP000541185"/>
    </source>
</evidence>
<comment type="caution">
    <text evidence="2">The sequence shown here is derived from an EMBL/GenBank/DDBJ whole genome shotgun (WGS) entry which is preliminary data.</text>
</comment>
<proteinExistence type="predicted"/>
<dbReference type="AlphaFoldDB" id="A0A848HBX1"/>
<dbReference type="InterPro" id="IPR036147">
    <property type="entry name" value="Anti-sigma_E_RseA_N_sf"/>
</dbReference>
<dbReference type="CDD" id="cd16328">
    <property type="entry name" value="RseA_N"/>
    <property type="match status" value="1"/>
</dbReference>